<dbReference type="Proteomes" id="UP001250662">
    <property type="component" value="Unassembled WGS sequence"/>
</dbReference>
<protein>
    <submittedName>
        <fullName evidence="6">DoxX family protein</fullName>
    </submittedName>
</protein>
<dbReference type="Pfam" id="PF13564">
    <property type="entry name" value="DoxX_2"/>
    <property type="match status" value="1"/>
</dbReference>
<keyword evidence="4 5" id="KW-0472">Membrane</keyword>
<feature type="transmembrane region" description="Helical" evidence="5">
    <location>
        <begin position="77"/>
        <end position="97"/>
    </location>
</feature>
<comment type="subcellular location">
    <subcellularLocation>
        <location evidence="1">Membrane</location>
        <topology evidence="1">Multi-pass membrane protein</topology>
    </subcellularLocation>
</comment>
<dbReference type="RefSeq" id="WP_311386959.1">
    <property type="nucleotide sequence ID" value="NZ_JAVRHU010000001.1"/>
</dbReference>
<accession>A0ABU3BEP7</accession>
<comment type="caution">
    <text evidence="6">The sequence shown here is derived from an EMBL/GenBank/DDBJ whole genome shotgun (WGS) entry which is preliminary data.</text>
</comment>
<proteinExistence type="predicted"/>
<evidence type="ECO:0000256" key="3">
    <source>
        <dbReference type="ARBA" id="ARBA00022989"/>
    </source>
</evidence>
<keyword evidence="2 5" id="KW-0812">Transmembrane</keyword>
<evidence type="ECO:0000313" key="7">
    <source>
        <dbReference type="Proteomes" id="UP001250662"/>
    </source>
</evidence>
<sequence length="126" mass="14151">MEYLIWGIKIGIFISIINVWFFRFKKTTPFRGGKANSMPQEFEAYGLPESFLYVIGPLKVGSALALFISIWMPEFTVYPAAIMAVLMLGAIFMHLKIKDPLNKAIPAAIFLILSLILIWDASSSFA</sequence>
<feature type="transmembrane region" description="Helical" evidence="5">
    <location>
        <begin position="51"/>
        <end position="71"/>
    </location>
</feature>
<evidence type="ECO:0000313" key="6">
    <source>
        <dbReference type="EMBL" id="MDT0620631.1"/>
    </source>
</evidence>
<dbReference type="InterPro" id="IPR032808">
    <property type="entry name" value="DoxX"/>
</dbReference>
<evidence type="ECO:0000256" key="2">
    <source>
        <dbReference type="ARBA" id="ARBA00022692"/>
    </source>
</evidence>
<reference evidence="6 7" key="1">
    <citation type="submission" date="2023-09" db="EMBL/GenBank/DDBJ databases">
        <authorList>
            <person name="Rey-Velasco X."/>
        </authorList>
    </citation>
    <scope>NUCLEOTIDE SEQUENCE [LARGE SCALE GENOMIC DNA]</scope>
    <source>
        <strain evidence="6 7">P007</strain>
    </source>
</reference>
<evidence type="ECO:0000256" key="4">
    <source>
        <dbReference type="ARBA" id="ARBA00023136"/>
    </source>
</evidence>
<dbReference type="EMBL" id="JAVRHU010000001">
    <property type="protein sequence ID" value="MDT0620631.1"/>
    <property type="molecule type" value="Genomic_DNA"/>
</dbReference>
<keyword evidence="3 5" id="KW-1133">Transmembrane helix</keyword>
<evidence type="ECO:0000256" key="1">
    <source>
        <dbReference type="ARBA" id="ARBA00004141"/>
    </source>
</evidence>
<evidence type="ECO:0000256" key="5">
    <source>
        <dbReference type="SAM" id="Phobius"/>
    </source>
</evidence>
<organism evidence="6 7">
    <name type="scientific">Croceitalea vernalis</name>
    <dbReference type="NCBI Taxonomy" id="3075599"/>
    <lineage>
        <taxon>Bacteria</taxon>
        <taxon>Pseudomonadati</taxon>
        <taxon>Bacteroidota</taxon>
        <taxon>Flavobacteriia</taxon>
        <taxon>Flavobacteriales</taxon>
        <taxon>Flavobacteriaceae</taxon>
        <taxon>Croceitalea</taxon>
    </lineage>
</organism>
<feature type="transmembrane region" description="Helical" evidence="5">
    <location>
        <begin position="6"/>
        <end position="24"/>
    </location>
</feature>
<gene>
    <name evidence="6" type="ORF">RM520_03280</name>
</gene>
<feature type="transmembrane region" description="Helical" evidence="5">
    <location>
        <begin position="104"/>
        <end position="122"/>
    </location>
</feature>
<keyword evidence="7" id="KW-1185">Reference proteome</keyword>
<name>A0ABU3BEP7_9FLAO</name>